<dbReference type="GO" id="GO:0005886">
    <property type="term" value="C:plasma membrane"/>
    <property type="evidence" value="ECO:0007669"/>
    <property type="project" value="UniProtKB-SubCell"/>
</dbReference>
<evidence type="ECO:0008006" key="9">
    <source>
        <dbReference type="Google" id="ProtNLM"/>
    </source>
</evidence>
<keyword evidence="5 6" id="KW-0472">Membrane</keyword>
<accession>A0A1J5TDM4</accession>
<proteinExistence type="predicted"/>
<dbReference type="Proteomes" id="UP000183080">
    <property type="component" value="Unassembled WGS sequence"/>
</dbReference>
<reference evidence="7 8" key="1">
    <citation type="submission" date="2016-08" db="EMBL/GenBank/DDBJ databases">
        <title>New Insights into Marine Group III Euryarchaeota, from dark to light.</title>
        <authorList>
            <person name="Haro-Moreno J.M."/>
            <person name="Rodriguez-Valera F."/>
            <person name="Lopez-Garcia P."/>
            <person name="Moreira D."/>
            <person name="Martin-Cuadrado A.B."/>
        </authorList>
    </citation>
    <scope>NUCLEOTIDE SEQUENCE [LARGE SCALE GENOMIC DNA]</scope>
    <source>
        <strain evidence="7">CG-Epi1</strain>
    </source>
</reference>
<name>A0A1J5TDM4_9ARCH</name>
<feature type="transmembrane region" description="Helical" evidence="6">
    <location>
        <begin position="219"/>
        <end position="241"/>
    </location>
</feature>
<dbReference type="AlphaFoldDB" id="A0A1J5TDM4"/>
<dbReference type="PANTHER" id="PTHR40277">
    <property type="entry name" value="BLL5419 PROTEIN"/>
    <property type="match status" value="1"/>
</dbReference>
<evidence type="ECO:0000256" key="6">
    <source>
        <dbReference type="SAM" id="Phobius"/>
    </source>
</evidence>
<evidence type="ECO:0000313" key="8">
    <source>
        <dbReference type="Proteomes" id="UP000183080"/>
    </source>
</evidence>
<feature type="transmembrane region" description="Helical" evidence="6">
    <location>
        <begin position="152"/>
        <end position="170"/>
    </location>
</feature>
<sequence length="324" mass="35136">MNWLKIGMFGLAFVTLIGLIYAIEPDKIIDAMSEIEFSLLILAVILYLINTVIKAMRWRLIVSSIGTQLGYVEAVRLFLCGLAVNNTTPGGVSGEPLRVMLLRYKKGTPTGEGLSTIFSERLIDLTVLMCLSVSGLWFLLPILNHGDGQNLLISVGALCIILTTLLTFALHPKPLKIVTAFFEPAESKPKLMQKIHGWILQFQTGLEQLREKREIAIKAFLVTLVIWINASIRFGLIVYAVTGNFEAAGLIILASGLVYSIGTFLPFGVGNIAIATLVLSSANIDEAQAITIGIVEVATSLTLSVPMGILSMGITGMPEEEKSD</sequence>
<evidence type="ECO:0000313" key="7">
    <source>
        <dbReference type="EMBL" id="OIR18999.1"/>
    </source>
</evidence>
<feature type="transmembrane region" description="Helical" evidence="6">
    <location>
        <begin position="290"/>
        <end position="314"/>
    </location>
</feature>
<evidence type="ECO:0000256" key="2">
    <source>
        <dbReference type="ARBA" id="ARBA00022475"/>
    </source>
</evidence>
<evidence type="ECO:0000256" key="4">
    <source>
        <dbReference type="ARBA" id="ARBA00022989"/>
    </source>
</evidence>
<feature type="transmembrane region" description="Helical" evidence="6">
    <location>
        <begin position="247"/>
        <end position="278"/>
    </location>
</feature>
<comment type="subcellular location">
    <subcellularLocation>
        <location evidence="1">Cell membrane</location>
        <topology evidence="1">Multi-pass membrane protein</topology>
    </subcellularLocation>
</comment>
<comment type="caution">
    <text evidence="7">The sequence shown here is derived from an EMBL/GenBank/DDBJ whole genome shotgun (WGS) entry which is preliminary data.</text>
</comment>
<dbReference type="NCBIfam" id="TIGR00374">
    <property type="entry name" value="flippase-like domain"/>
    <property type="match status" value="1"/>
</dbReference>
<gene>
    <name evidence="7" type="ORF">BD935_01170</name>
</gene>
<dbReference type="EMBL" id="MIZA01000019">
    <property type="protein sequence ID" value="OIR18999.1"/>
    <property type="molecule type" value="Genomic_DNA"/>
</dbReference>
<keyword evidence="4 6" id="KW-1133">Transmembrane helix</keyword>
<dbReference type="Pfam" id="PF03706">
    <property type="entry name" value="LPG_synthase_TM"/>
    <property type="match status" value="1"/>
</dbReference>
<evidence type="ECO:0000256" key="5">
    <source>
        <dbReference type="ARBA" id="ARBA00023136"/>
    </source>
</evidence>
<feature type="transmembrane region" description="Helical" evidence="6">
    <location>
        <begin position="35"/>
        <end position="53"/>
    </location>
</feature>
<keyword evidence="3 6" id="KW-0812">Transmembrane</keyword>
<protein>
    <recommendedName>
        <fullName evidence="9">TIGR00374 family protein</fullName>
    </recommendedName>
</protein>
<evidence type="ECO:0000256" key="1">
    <source>
        <dbReference type="ARBA" id="ARBA00004651"/>
    </source>
</evidence>
<keyword evidence="2" id="KW-1003">Cell membrane</keyword>
<dbReference type="PANTHER" id="PTHR40277:SF1">
    <property type="entry name" value="BLL5419 PROTEIN"/>
    <property type="match status" value="1"/>
</dbReference>
<dbReference type="STRING" id="1888995.BD935_01170"/>
<feature type="transmembrane region" description="Helical" evidence="6">
    <location>
        <begin position="122"/>
        <end position="140"/>
    </location>
</feature>
<dbReference type="InterPro" id="IPR022791">
    <property type="entry name" value="L-PG_synthase/AglD"/>
</dbReference>
<evidence type="ECO:0000256" key="3">
    <source>
        <dbReference type="ARBA" id="ARBA00022692"/>
    </source>
</evidence>
<organism evidence="7 8">
    <name type="scientific">Marine Group III euryarchaeote CG-Epi1</name>
    <dbReference type="NCBI Taxonomy" id="1888995"/>
    <lineage>
        <taxon>Archaea</taxon>
        <taxon>Methanobacteriati</taxon>
        <taxon>Thermoplasmatota</taxon>
        <taxon>Thermoplasmata</taxon>
        <taxon>Candidatus Thermoprofundales</taxon>
    </lineage>
</organism>